<organism evidence="1 2">
    <name type="scientific">Iphiclides podalirius</name>
    <name type="common">scarce swallowtail</name>
    <dbReference type="NCBI Taxonomy" id="110791"/>
    <lineage>
        <taxon>Eukaryota</taxon>
        <taxon>Metazoa</taxon>
        <taxon>Ecdysozoa</taxon>
        <taxon>Arthropoda</taxon>
        <taxon>Hexapoda</taxon>
        <taxon>Insecta</taxon>
        <taxon>Pterygota</taxon>
        <taxon>Neoptera</taxon>
        <taxon>Endopterygota</taxon>
        <taxon>Lepidoptera</taxon>
        <taxon>Glossata</taxon>
        <taxon>Ditrysia</taxon>
        <taxon>Papilionoidea</taxon>
        <taxon>Papilionidae</taxon>
        <taxon>Papilioninae</taxon>
        <taxon>Iphiclides</taxon>
    </lineage>
</organism>
<reference evidence="1" key="1">
    <citation type="submission" date="2022-03" db="EMBL/GenBank/DDBJ databases">
        <authorList>
            <person name="Martin H S."/>
        </authorList>
    </citation>
    <scope>NUCLEOTIDE SEQUENCE</scope>
</reference>
<name>A0ABN8ITC0_9NEOP</name>
<proteinExistence type="predicted"/>
<evidence type="ECO:0000313" key="2">
    <source>
        <dbReference type="Proteomes" id="UP000837857"/>
    </source>
</evidence>
<accession>A0ABN8ITC0</accession>
<keyword evidence="2" id="KW-1185">Reference proteome</keyword>
<protein>
    <submittedName>
        <fullName evidence="1">Uncharacterized protein</fullName>
    </submittedName>
</protein>
<sequence length="103" mass="11749">MQFSIKIRAKRSLQNDDESQLKDETYIYIHPCRSLLHKLSTRRGGAIRHEAAAAARCEGRGAVVADWLNRIAAIVTPTSLLSYRMSFDLAHRHVKESVDNRCR</sequence>
<dbReference type="Proteomes" id="UP000837857">
    <property type="component" value="Chromosome 4"/>
</dbReference>
<gene>
    <name evidence="1" type="ORF">IPOD504_LOCUS13562</name>
</gene>
<evidence type="ECO:0000313" key="1">
    <source>
        <dbReference type="EMBL" id="CAH2066739.1"/>
    </source>
</evidence>
<feature type="non-terminal residue" evidence="1">
    <location>
        <position position="103"/>
    </location>
</feature>
<dbReference type="EMBL" id="OW152816">
    <property type="protein sequence ID" value="CAH2066739.1"/>
    <property type="molecule type" value="Genomic_DNA"/>
</dbReference>